<keyword evidence="2" id="KW-0472">Membrane</keyword>
<evidence type="ECO:0000256" key="2">
    <source>
        <dbReference type="SAM" id="Phobius"/>
    </source>
</evidence>
<keyword evidence="2" id="KW-0812">Transmembrane</keyword>
<dbReference type="Proteomes" id="UP000199233">
    <property type="component" value="Unassembled WGS sequence"/>
</dbReference>
<evidence type="ECO:0000313" key="4">
    <source>
        <dbReference type="Proteomes" id="UP000199233"/>
    </source>
</evidence>
<dbReference type="InterPro" id="IPR003425">
    <property type="entry name" value="CCB3/YggT"/>
</dbReference>
<organism evidence="3 4">
    <name type="scientific">Solimonas aquatica</name>
    <dbReference type="NCBI Taxonomy" id="489703"/>
    <lineage>
        <taxon>Bacteria</taxon>
        <taxon>Pseudomonadati</taxon>
        <taxon>Pseudomonadota</taxon>
        <taxon>Gammaproteobacteria</taxon>
        <taxon>Nevskiales</taxon>
        <taxon>Nevskiaceae</taxon>
        <taxon>Solimonas</taxon>
    </lineage>
</organism>
<keyword evidence="4" id="KW-1185">Reference proteome</keyword>
<reference evidence="3 4" key="1">
    <citation type="submission" date="2016-10" db="EMBL/GenBank/DDBJ databases">
        <authorList>
            <person name="de Groot N.N."/>
        </authorList>
    </citation>
    <scope>NUCLEOTIDE SEQUENCE [LARGE SCALE GENOMIC DNA]</scope>
    <source>
        <strain evidence="3 4">DSM 25927</strain>
    </source>
</reference>
<evidence type="ECO:0000256" key="1">
    <source>
        <dbReference type="ARBA" id="ARBA00010894"/>
    </source>
</evidence>
<dbReference type="AlphaFoldDB" id="A0A1H9LGG8"/>
<dbReference type="GO" id="GO:0016020">
    <property type="term" value="C:membrane"/>
    <property type="evidence" value="ECO:0007669"/>
    <property type="project" value="InterPro"/>
</dbReference>
<dbReference type="PANTHER" id="PTHR33219">
    <property type="entry name" value="YLMG HOMOLOG PROTEIN 2, CHLOROPLASTIC"/>
    <property type="match status" value="1"/>
</dbReference>
<dbReference type="STRING" id="489703.SAMN04488038_11616"/>
<comment type="similarity">
    <text evidence="1">Belongs to the YggT family.</text>
</comment>
<keyword evidence="2" id="KW-1133">Transmembrane helix</keyword>
<dbReference type="EMBL" id="FOFS01000016">
    <property type="protein sequence ID" value="SER10297.1"/>
    <property type="molecule type" value="Genomic_DNA"/>
</dbReference>
<protein>
    <submittedName>
        <fullName evidence="3">YggT family protein</fullName>
    </submittedName>
</protein>
<feature type="transmembrane region" description="Helical" evidence="2">
    <location>
        <begin position="103"/>
        <end position="127"/>
    </location>
</feature>
<proteinExistence type="inferred from homology"/>
<dbReference type="Pfam" id="PF02325">
    <property type="entry name" value="CCB3_YggT"/>
    <property type="match status" value="2"/>
</dbReference>
<sequence>MGANSANALLFLLTTLFDLALWVYLLRILLQWSRADFYNPISQAIWKATRFPTDFLRPYLPSPGNINLAALLSAAVLAVVYVYVTTAFLGYSPSPLEALWYGALKLLTLTVNLFTFTLFVQAILSWFGPGVNNPASNILWSLNEPLLRPVRRLLPSSAGIDFSPLLVMLVLQVINRLLPLPGFFR</sequence>
<feature type="transmembrane region" description="Helical" evidence="2">
    <location>
        <begin position="66"/>
        <end position="91"/>
    </location>
</feature>
<feature type="transmembrane region" description="Helical" evidence="2">
    <location>
        <begin position="158"/>
        <end position="178"/>
    </location>
</feature>
<dbReference type="RefSeq" id="WP_093289133.1">
    <property type="nucleotide sequence ID" value="NZ_FOFS01000016.1"/>
</dbReference>
<feature type="transmembrane region" description="Helical" evidence="2">
    <location>
        <begin position="7"/>
        <end position="30"/>
    </location>
</feature>
<accession>A0A1H9LGG8</accession>
<dbReference type="PANTHER" id="PTHR33219:SF14">
    <property type="entry name" value="PROTEIN COFACTOR ASSEMBLY OF COMPLEX C SUBUNIT B CCB3, CHLOROPLASTIC-RELATED"/>
    <property type="match status" value="1"/>
</dbReference>
<gene>
    <name evidence="3" type="ORF">SAMN04488038_11616</name>
</gene>
<dbReference type="OrthoDB" id="9806665at2"/>
<name>A0A1H9LGG8_9GAMM</name>
<evidence type="ECO:0000313" key="3">
    <source>
        <dbReference type="EMBL" id="SER10297.1"/>
    </source>
</evidence>